<dbReference type="Pfam" id="PF00593">
    <property type="entry name" value="TonB_dep_Rec_b-barrel"/>
    <property type="match status" value="1"/>
</dbReference>
<feature type="domain" description="TonB-dependent receptor plug" evidence="16">
    <location>
        <begin position="30"/>
        <end position="136"/>
    </location>
</feature>
<organism evidence="17 18">
    <name type="scientific">Sphingobium tyrosinilyticum</name>
    <dbReference type="NCBI Taxonomy" id="2715436"/>
    <lineage>
        <taxon>Bacteria</taxon>
        <taxon>Pseudomonadati</taxon>
        <taxon>Pseudomonadota</taxon>
        <taxon>Alphaproteobacteria</taxon>
        <taxon>Sphingomonadales</taxon>
        <taxon>Sphingomonadaceae</taxon>
        <taxon>Sphingobium</taxon>
    </lineage>
</organism>
<keyword evidence="18" id="KW-1185">Reference proteome</keyword>
<dbReference type="SUPFAM" id="SSF56935">
    <property type="entry name" value="Porins"/>
    <property type="match status" value="1"/>
</dbReference>
<dbReference type="CDD" id="cd01347">
    <property type="entry name" value="ligand_gated_channel"/>
    <property type="match status" value="1"/>
</dbReference>
<evidence type="ECO:0000256" key="14">
    <source>
        <dbReference type="RuleBase" id="RU003357"/>
    </source>
</evidence>
<keyword evidence="7" id="KW-0408">Iron</keyword>
<evidence type="ECO:0000256" key="1">
    <source>
        <dbReference type="ARBA" id="ARBA00004571"/>
    </source>
</evidence>
<keyword evidence="9 14" id="KW-0798">TonB box</keyword>
<dbReference type="PANTHER" id="PTHR32552">
    <property type="entry name" value="FERRICHROME IRON RECEPTOR-RELATED"/>
    <property type="match status" value="1"/>
</dbReference>
<evidence type="ECO:0000313" key="17">
    <source>
        <dbReference type="EMBL" id="MFC4595719.1"/>
    </source>
</evidence>
<evidence type="ECO:0000313" key="18">
    <source>
        <dbReference type="Proteomes" id="UP001595957"/>
    </source>
</evidence>
<evidence type="ECO:0000256" key="3">
    <source>
        <dbReference type="ARBA" id="ARBA00022452"/>
    </source>
</evidence>
<keyword evidence="10 12" id="KW-0472">Membrane</keyword>
<evidence type="ECO:0000256" key="10">
    <source>
        <dbReference type="ARBA" id="ARBA00023136"/>
    </source>
</evidence>
<comment type="subcellular location">
    <subcellularLocation>
        <location evidence="1 12">Cell outer membrane</location>
        <topology evidence="1 12">Multi-pass membrane protein</topology>
    </subcellularLocation>
</comment>
<evidence type="ECO:0000256" key="5">
    <source>
        <dbReference type="ARBA" id="ARBA00022692"/>
    </source>
</evidence>
<keyword evidence="2 12" id="KW-0813">Transport</keyword>
<evidence type="ECO:0000256" key="8">
    <source>
        <dbReference type="ARBA" id="ARBA00023065"/>
    </source>
</evidence>
<dbReference type="EMBL" id="JBHSFZ010000058">
    <property type="protein sequence ID" value="MFC4595719.1"/>
    <property type="molecule type" value="Genomic_DNA"/>
</dbReference>
<keyword evidence="5 12" id="KW-0812">Transmembrane</keyword>
<keyword evidence="3 12" id="KW-1134">Transmembrane beta strand</keyword>
<keyword evidence="4" id="KW-0410">Iron transport</keyword>
<dbReference type="PANTHER" id="PTHR32552:SF81">
    <property type="entry name" value="TONB-DEPENDENT OUTER MEMBRANE RECEPTOR"/>
    <property type="match status" value="1"/>
</dbReference>
<name>A0ABV9F647_9SPHN</name>
<keyword evidence="11 12" id="KW-0998">Cell outer membrane</keyword>
<evidence type="ECO:0000256" key="13">
    <source>
        <dbReference type="PROSITE-ProRule" id="PRU10144"/>
    </source>
</evidence>
<dbReference type="PROSITE" id="PS52016">
    <property type="entry name" value="TONB_DEPENDENT_REC_3"/>
    <property type="match status" value="1"/>
</dbReference>
<feature type="short sequence motif" description="TonB C-terminal box" evidence="13">
    <location>
        <begin position="690"/>
        <end position="707"/>
    </location>
</feature>
<accession>A0ABV9F647</accession>
<reference evidence="18" key="1">
    <citation type="journal article" date="2019" name="Int. J. Syst. Evol. Microbiol.">
        <title>The Global Catalogue of Microorganisms (GCM) 10K type strain sequencing project: providing services to taxonomists for standard genome sequencing and annotation.</title>
        <authorList>
            <consortium name="The Broad Institute Genomics Platform"/>
            <consortium name="The Broad Institute Genome Sequencing Center for Infectious Disease"/>
            <person name="Wu L."/>
            <person name="Ma J."/>
        </authorList>
    </citation>
    <scope>NUCLEOTIDE SEQUENCE [LARGE SCALE GENOMIC DNA]</scope>
    <source>
        <strain evidence="18">NBRC 103632</strain>
    </source>
</reference>
<keyword evidence="17" id="KW-0675">Receptor</keyword>
<evidence type="ECO:0000256" key="4">
    <source>
        <dbReference type="ARBA" id="ARBA00022496"/>
    </source>
</evidence>
<comment type="caution">
    <text evidence="17">The sequence shown here is derived from an EMBL/GenBank/DDBJ whole genome shotgun (WGS) entry which is preliminary data.</text>
</comment>
<evidence type="ECO:0000256" key="6">
    <source>
        <dbReference type="ARBA" id="ARBA00022729"/>
    </source>
</evidence>
<evidence type="ECO:0000256" key="9">
    <source>
        <dbReference type="ARBA" id="ARBA00023077"/>
    </source>
</evidence>
<evidence type="ECO:0000256" key="2">
    <source>
        <dbReference type="ARBA" id="ARBA00022448"/>
    </source>
</evidence>
<comment type="similarity">
    <text evidence="12 14">Belongs to the TonB-dependent receptor family.</text>
</comment>
<evidence type="ECO:0000259" key="16">
    <source>
        <dbReference type="Pfam" id="PF07715"/>
    </source>
</evidence>
<dbReference type="RefSeq" id="WP_380806252.1">
    <property type="nucleotide sequence ID" value="NZ_JBHSFZ010000058.1"/>
</dbReference>
<dbReference type="Proteomes" id="UP001595957">
    <property type="component" value="Unassembled WGS sequence"/>
</dbReference>
<evidence type="ECO:0000256" key="12">
    <source>
        <dbReference type="PROSITE-ProRule" id="PRU01360"/>
    </source>
</evidence>
<proteinExistence type="inferred from homology"/>
<dbReference type="Pfam" id="PF07715">
    <property type="entry name" value="Plug"/>
    <property type="match status" value="1"/>
</dbReference>
<gene>
    <name evidence="17" type="ORF">ACFO3E_16285</name>
</gene>
<keyword evidence="8" id="KW-0406">Ion transport</keyword>
<dbReference type="PROSITE" id="PS01156">
    <property type="entry name" value="TONB_DEPENDENT_REC_2"/>
    <property type="match status" value="1"/>
</dbReference>
<evidence type="ECO:0000256" key="7">
    <source>
        <dbReference type="ARBA" id="ARBA00023004"/>
    </source>
</evidence>
<feature type="domain" description="TonB-dependent receptor-like beta-barrel" evidence="15">
    <location>
        <begin position="233"/>
        <end position="674"/>
    </location>
</feature>
<dbReference type="InterPro" id="IPR010917">
    <property type="entry name" value="TonB_rcpt_CS"/>
</dbReference>
<evidence type="ECO:0000259" key="15">
    <source>
        <dbReference type="Pfam" id="PF00593"/>
    </source>
</evidence>
<evidence type="ECO:0000256" key="11">
    <source>
        <dbReference type="ARBA" id="ARBA00023237"/>
    </source>
</evidence>
<dbReference type="InterPro" id="IPR012910">
    <property type="entry name" value="Plug_dom"/>
</dbReference>
<dbReference type="InterPro" id="IPR036942">
    <property type="entry name" value="Beta-barrel_TonB_sf"/>
</dbReference>
<dbReference type="InterPro" id="IPR000531">
    <property type="entry name" value="Beta-barrel_TonB"/>
</dbReference>
<dbReference type="InterPro" id="IPR039426">
    <property type="entry name" value="TonB-dep_rcpt-like"/>
</dbReference>
<protein>
    <submittedName>
        <fullName evidence="17">TonB-dependent receptor</fullName>
    </submittedName>
</protein>
<keyword evidence="6" id="KW-0732">Signal</keyword>
<dbReference type="Gene3D" id="2.40.170.20">
    <property type="entry name" value="TonB-dependent receptor, beta-barrel domain"/>
    <property type="match status" value="1"/>
</dbReference>
<sequence>MAQDKVAPQEQATVNLADIVVTAQRRSESIMDVPLSIAAKTGEQLERSGVTSLLGVSQLVPGVKIDQFGNFLQPAIRGVSSTLAGPGTEAPVAVYVDGVMQPNQLANFLEFVDLDRIEVAKGPQGTLFGRNATGGAISLFTKTPSYAPKGKFTVSYGNYDDFKVQGFVSAPLIDNVLAVSLSGIYNRRDSYDYDIARDLRPRGLRTKVIRGKILFEPAEWAKITVIGQYQDRFNSDAGSGIALNSNTPAHTDPTAIIATRPRQLSLDTDSYLRVKEASGSITGNFTIGEIGTLNSITAYAKIKASIAYDSDRAFTGPTGYGAAVDFYAPDEYYSQELSFASEKFGPFSFVAGAYYYHDDNRYDPIHIDATKDIATRFSFNAAVVTEAVAGFAEANLDITDRLKVIGGIRYSWESKQDRGSISFGPTEPEGFGMLGQKITFDSWTPRLSVKYDIADRTNVYFTYSQGFKSGGTNLSFLTGQFFQPETIKAYEVGLKSAPSRDISFNVASYYYDYSNLQVQVQQTIGTNVIVNAAKARIYGVDADAMWRPIDGLSLSAGVSVLDAKYDDFPNATVQQPKAPVPGIGLVGNETVILPNAEGNWMTRSPKYSLSLVADYRKSFDPGTFGANLSFSRSGRVFYDSANRVSQKPYSILNGQLSFQPAGTEVRIELWGKNLTNTNYIGAALIADSDAIAYAPPRTYGVSAHYSF</sequence>